<protein>
    <submittedName>
        <fullName evidence="6">DNA cytosine methyltransferase</fullName>
    </submittedName>
</protein>
<reference evidence="7" key="1">
    <citation type="journal article" date="2019" name="Int. J. Syst. Evol. Microbiol.">
        <title>The Global Catalogue of Microorganisms (GCM) 10K type strain sequencing project: providing services to taxonomists for standard genome sequencing and annotation.</title>
        <authorList>
            <consortium name="The Broad Institute Genomics Platform"/>
            <consortium name="The Broad Institute Genome Sequencing Center for Infectious Disease"/>
            <person name="Wu L."/>
            <person name="Ma J."/>
        </authorList>
    </citation>
    <scope>NUCLEOTIDE SEQUENCE [LARGE SCALE GENOMIC DNA]</scope>
    <source>
        <strain evidence="7">CGMCC 1.16326</strain>
    </source>
</reference>
<dbReference type="GO" id="GO:0008168">
    <property type="term" value="F:methyltransferase activity"/>
    <property type="evidence" value="ECO:0007669"/>
    <property type="project" value="UniProtKB-KW"/>
</dbReference>
<dbReference type="Gene3D" id="3.40.50.150">
    <property type="entry name" value="Vaccinia Virus protein VP39"/>
    <property type="match status" value="1"/>
</dbReference>
<accession>A0ABW0HAF4</accession>
<evidence type="ECO:0000256" key="5">
    <source>
        <dbReference type="SAM" id="MobiDB-lite"/>
    </source>
</evidence>
<dbReference type="Proteomes" id="UP001596104">
    <property type="component" value="Unassembled WGS sequence"/>
</dbReference>
<evidence type="ECO:0000313" key="7">
    <source>
        <dbReference type="Proteomes" id="UP001596104"/>
    </source>
</evidence>
<keyword evidence="3" id="KW-0680">Restriction system</keyword>
<evidence type="ECO:0000256" key="1">
    <source>
        <dbReference type="ARBA" id="ARBA00022603"/>
    </source>
</evidence>
<gene>
    <name evidence="6" type="ORF">ACFPPC_16400</name>
</gene>
<dbReference type="RefSeq" id="WP_377009405.1">
    <property type="nucleotide sequence ID" value="NZ_JBHSLV010000028.1"/>
</dbReference>
<keyword evidence="1 6" id="KW-0489">Methyltransferase</keyword>
<feature type="compositionally biased region" description="Basic and acidic residues" evidence="5">
    <location>
        <begin position="320"/>
        <end position="330"/>
    </location>
</feature>
<keyword evidence="2" id="KW-0808">Transferase</keyword>
<keyword evidence="7" id="KW-1185">Reference proteome</keyword>
<name>A0ABW0HAF4_9HYPH</name>
<dbReference type="Pfam" id="PF00145">
    <property type="entry name" value="DNA_methylase"/>
    <property type="match status" value="1"/>
</dbReference>
<sequence>MTAWYNEIDSYAADWLENLIREGEIAPGVVDRRSIVDVRPSDLAGFTQCHFFAGVGVWSLALRSAGWPDDRSVWTGSCPCQPFSAAGKGDGFADERHLWPLWHYLIEQCGPENVFGEQVASKDGLAWLDLVQTDLEGACYALWPVDLCAAGVGSPHIRQRLWLVAVALQHAARNGRFERWSQSGGRGAAGGRLLGELGHHHHQGLEGLRGGHRAEIGRDGTLRPVAASGQLGGMAFSETGGRSGWARYQKGQRPSQLGSCDDRGVMRLADADGRNASSEGLQRGRQHGQQQENGCACALANTSDRQLQESFWRSQGRNGHGPDRTNDDRSSWGGSPTNGFWRDADWLHCRDGKWRPVEPGTFPLAHGITNRVGRLRAYGNAIVRQAAEAIIRTYLEAEAAGFESLRELDLVAADLTIQDLLG</sequence>
<evidence type="ECO:0000256" key="4">
    <source>
        <dbReference type="ARBA" id="ARBA00047422"/>
    </source>
</evidence>
<dbReference type="SUPFAM" id="SSF53335">
    <property type="entry name" value="S-adenosyl-L-methionine-dependent methyltransferases"/>
    <property type="match status" value="1"/>
</dbReference>
<evidence type="ECO:0000256" key="3">
    <source>
        <dbReference type="ARBA" id="ARBA00022747"/>
    </source>
</evidence>
<dbReference type="InterPro" id="IPR029063">
    <property type="entry name" value="SAM-dependent_MTases_sf"/>
</dbReference>
<evidence type="ECO:0000313" key="6">
    <source>
        <dbReference type="EMBL" id="MFC5394222.1"/>
    </source>
</evidence>
<comment type="caution">
    <text evidence="6">The sequence shown here is derived from an EMBL/GenBank/DDBJ whole genome shotgun (WGS) entry which is preliminary data.</text>
</comment>
<comment type="catalytic activity">
    <reaction evidence="4">
        <text>a 2'-deoxycytidine in DNA + S-adenosyl-L-methionine = a 5-methyl-2'-deoxycytidine in DNA + S-adenosyl-L-homocysteine + H(+)</text>
        <dbReference type="Rhea" id="RHEA:13681"/>
        <dbReference type="Rhea" id="RHEA-COMP:11369"/>
        <dbReference type="Rhea" id="RHEA-COMP:11370"/>
        <dbReference type="ChEBI" id="CHEBI:15378"/>
        <dbReference type="ChEBI" id="CHEBI:57856"/>
        <dbReference type="ChEBI" id="CHEBI:59789"/>
        <dbReference type="ChEBI" id="CHEBI:85452"/>
        <dbReference type="ChEBI" id="CHEBI:85454"/>
        <dbReference type="EC" id="2.1.1.37"/>
    </reaction>
</comment>
<proteinExistence type="predicted"/>
<dbReference type="EMBL" id="JBHSLV010000028">
    <property type="protein sequence ID" value="MFC5394222.1"/>
    <property type="molecule type" value="Genomic_DNA"/>
</dbReference>
<dbReference type="InterPro" id="IPR001525">
    <property type="entry name" value="C5_MeTfrase"/>
</dbReference>
<dbReference type="GO" id="GO:0032259">
    <property type="term" value="P:methylation"/>
    <property type="evidence" value="ECO:0007669"/>
    <property type="project" value="UniProtKB-KW"/>
</dbReference>
<feature type="region of interest" description="Disordered" evidence="5">
    <location>
        <begin position="312"/>
        <end position="336"/>
    </location>
</feature>
<evidence type="ECO:0000256" key="2">
    <source>
        <dbReference type="ARBA" id="ARBA00022679"/>
    </source>
</evidence>
<organism evidence="6 7">
    <name type="scientific">Bosea vestrisii</name>
    <dbReference type="NCBI Taxonomy" id="151416"/>
    <lineage>
        <taxon>Bacteria</taxon>
        <taxon>Pseudomonadati</taxon>
        <taxon>Pseudomonadota</taxon>
        <taxon>Alphaproteobacteria</taxon>
        <taxon>Hyphomicrobiales</taxon>
        <taxon>Boseaceae</taxon>
        <taxon>Bosea</taxon>
    </lineage>
</organism>